<evidence type="ECO:0000313" key="3">
    <source>
        <dbReference type="Proteomes" id="UP000743370"/>
    </source>
</evidence>
<dbReference type="AlphaFoldDB" id="A0A8T0JMH5"/>
<sequence length="183" mass="20710">MALALRGLQSQYFDVVPKRYVWCDVGELTDESEPLDLRAHHSGSTQSEESALVLERSYYGHLNPSSSLSHLQPFAGGTQHSESNAAYFSWPTLSRWNDAAEDRANYFGTFKRVCCLKLWVDCQHEFALRCVAGAFDEGNNFFYGRRRRCSRSNFPRCGRSRLSSETVAEDAVEGTRSEKPLPV</sequence>
<gene>
    <name evidence="2" type="ORF">HKW66_Vig0154490</name>
</gene>
<comment type="caution">
    <text evidence="2">The sequence shown here is derived from an EMBL/GenBank/DDBJ whole genome shotgun (WGS) entry which is preliminary data.</text>
</comment>
<dbReference type="InterPro" id="IPR057906">
    <property type="entry name" value="Nal1"/>
</dbReference>
<dbReference type="PANTHER" id="PTHR31521">
    <property type="entry name" value="EXPRESSED PROTEIN"/>
    <property type="match status" value="1"/>
</dbReference>
<accession>A0A8T0JMH5</accession>
<organism evidence="2 3">
    <name type="scientific">Phaseolus angularis</name>
    <name type="common">Azuki bean</name>
    <name type="synonym">Vigna angularis</name>
    <dbReference type="NCBI Taxonomy" id="3914"/>
    <lineage>
        <taxon>Eukaryota</taxon>
        <taxon>Viridiplantae</taxon>
        <taxon>Streptophyta</taxon>
        <taxon>Embryophyta</taxon>
        <taxon>Tracheophyta</taxon>
        <taxon>Spermatophyta</taxon>
        <taxon>Magnoliopsida</taxon>
        <taxon>eudicotyledons</taxon>
        <taxon>Gunneridae</taxon>
        <taxon>Pentapetalae</taxon>
        <taxon>rosids</taxon>
        <taxon>fabids</taxon>
        <taxon>Fabales</taxon>
        <taxon>Fabaceae</taxon>
        <taxon>Papilionoideae</taxon>
        <taxon>50 kb inversion clade</taxon>
        <taxon>NPAAA clade</taxon>
        <taxon>indigoferoid/millettioid clade</taxon>
        <taxon>Phaseoleae</taxon>
        <taxon>Vigna</taxon>
    </lineage>
</organism>
<feature type="region of interest" description="Disordered" evidence="1">
    <location>
        <begin position="163"/>
        <end position="183"/>
    </location>
</feature>
<proteinExistence type="predicted"/>
<evidence type="ECO:0000313" key="2">
    <source>
        <dbReference type="EMBL" id="KAG2376397.1"/>
    </source>
</evidence>
<dbReference type="EMBL" id="JABFOF010000010">
    <property type="protein sequence ID" value="KAG2376397.1"/>
    <property type="molecule type" value="Genomic_DNA"/>
</dbReference>
<dbReference type="Proteomes" id="UP000743370">
    <property type="component" value="Unassembled WGS sequence"/>
</dbReference>
<protein>
    <submittedName>
        <fullName evidence="2">Uncharacterized protein</fullName>
    </submittedName>
</protein>
<dbReference type="PANTHER" id="PTHR31521:SF2">
    <property type="entry name" value="EXPRESSED PROTEIN"/>
    <property type="match status" value="1"/>
</dbReference>
<evidence type="ECO:0000256" key="1">
    <source>
        <dbReference type="SAM" id="MobiDB-lite"/>
    </source>
</evidence>
<feature type="compositionally biased region" description="Basic and acidic residues" evidence="1">
    <location>
        <begin position="173"/>
        <end position="183"/>
    </location>
</feature>
<name>A0A8T0JMH5_PHAAN</name>
<reference evidence="2 3" key="1">
    <citation type="submission" date="2020-05" db="EMBL/GenBank/DDBJ databases">
        <title>Vigna angularis (adzuki bean) Var. LongXiaoDou No. 4 denovo assembly.</title>
        <authorList>
            <person name="Xiang H."/>
        </authorList>
    </citation>
    <scope>NUCLEOTIDE SEQUENCE [LARGE SCALE GENOMIC DNA]</scope>
    <source>
        <tissue evidence="2">Leaf</tissue>
    </source>
</reference>